<reference evidence="1 2" key="1">
    <citation type="journal article" date="2020" name="J Geophys Res Biogeosci">
        <title>Magnetotaxis as an Adaptation to Enable Bacterial Shuttling of Microbial Sulfur and Sulfur Cycling Across Aquatic Oxic#Anoxic Interfaces.</title>
        <authorList>
            <person name="Li J."/>
            <person name="Liu P."/>
            <person name="Wang J."/>
            <person name="Roberts A.P."/>
            <person name="Pan Y."/>
        </authorList>
    </citation>
    <scope>NUCLEOTIDE SEQUENCE [LARGE SCALE GENOMIC DNA]</scope>
    <source>
        <strain evidence="1 2">MYR-1_YQ</strain>
    </source>
</reference>
<dbReference type="RefSeq" id="WP_218252280.1">
    <property type="nucleotide sequence ID" value="NZ_JABXWD010000133.1"/>
</dbReference>
<evidence type="ECO:0008006" key="3">
    <source>
        <dbReference type="Google" id="ProtNLM"/>
    </source>
</evidence>
<comment type="caution">
    <text evidence="1">The sequence shown here is derived from an EMBL/GenBank/DDBJ whole genome shotgun (WGS) entry which is preliminary data.</text>
</comment>
<keyword evidence="2" id="KW-1185">Reference proteome</keyword>
<protein>
    <recommendedName>
        <fullName evidence="3">Prevent-host-death protein</fullName>
    </recommendedName>
</protein>
<name>A0ABS6RZ70_9BACT</name>
<sequence length="61" mass="7294">MIKTQFIEENGKPIAVIMDHKEYLRLKEIEEDIDDYYSALETKLNNKEWVSHKELKDQLGI</sequence>
<gene>
    <name evidence="1" type="ORF">HWQ67_08635</name>
</gene>
<dbReference type="Proteomes" id="UP001196980">
    <property type="component" value="Unassembled WGS sequence"/>
</dbReference>
<dbReference type="EMBL" id="JABXWD010000133">
    <property type="protein sequence ID" value="MBV6341650.1"/>
    <property type="molecule type" value="Genomic_DNA"/>
</dbReference>
<accession>A0ABS6RZ70</accession>
<evidence type="ECO:0000313" key="2">
    <source>
        <dbReference type="Proteomes" id="UP001196980"/>
    </source>
</evidence>
<proteinExistence type="predicted"/>
<organism evidence="1 2">
    <name type="scientific">Candidatus Magnetobacterium casense</name>
    <dbReference type="NCBI Taxonomy" id="1455061"/>
    <lineage>
        <taxon>Bacteria</taxon>
        <taxon>Pseudomonadati</taxon>
        <taxon>Nitrospirota</taxon>
        <taxon>Thermodesulfovibrionia</taxon>
        <taxon>Thermodesulfovibrionales</taxon>
        <taxon>Candidatus Magnetobacteriaceae</taxon>
        <taxon>Candidatus Magnetobacterium</taxon>
    </lineage>
</organism>
<evidence type="ECO:0000313" key="1">
    <source>
        <dbReference type="EMBL" id="MBV6341650.1"/>
    </source>
</evidence>